<keyword evidence="2" id="KW-1185">Reference proteome</keyword>
<proteinExistence type="predicted"/>
<name>A0A291BV90_BROTH</name>
<accession>A0A291BV90</accession>
<gene>
    <name evidence="1" type="ORF">CNY62_00855</name>
</gene>
<dbReference type="Proteomes" id="UP000243591">
    <property type="component" value="Chromosome"/>
</dbReference>
<dbReference type="AlphaFoldDB" id="A0A291BV90"/>
<evidence type="ECO:0000313" key="1">
    <source>
        <dbReference type="EMBL" id="ATF25040.1"/>
    </source>
</evidence>
<dbReference type="KEGG" id="bths:CNY62_00855"/>
<reference evidence="1 2" key="1">
    <citation type="submission" date="2017-09" db="EMBL/GenBank/DDBJ databases">
        <title>Complete Genome Sequences of Two Strains of the Meat Spoilage Bacterium Brochothrix thermosphacta Isolated from Ground Chicken.</title>
        <authorList>
            <person name="Paoli G.C."/>
            <person name="Wijey C."/>
            <person name="Chen C.-Y."/>
            <person name="Nguyen L."/>
            <person name="Yan X."/>
            <person name="Irwin P.L."/>
        </authorList>
    </citation>
    <scope>NUCLEOTIDE SEQUENCE [LARGE SCALE GENOMIC DNA]</scope>
    <source>
        <strain evidence="1 2">BI</strain>
    </source>
</reference>
<dbReference type="Pfam" id="PF07761">
    <property type="entry name" value="DUF1617"/>
    <property type="match status" value="1"/>
</dbReference>
<dbReference type="EMBL" id="CP023483">
    <property type="protein sequence ID" value="ATF25040.1"/>
    <property type="molecule type" value="Genomic_DNA"/>
</dbReference>
<evidence type="ECO:0000313" key="2">
    <source>
        <dbReference type="Proteomes" id="UP000243591"/>
    </source>
</evidence>
<dbReference type="OrthoDB" id="2194466at2"/>
<dbReference type="RefSeq" id="WP_096699179.1">
    <property type="nucleotide sequence ID" value="NZ_CP023483.1"/>
</dbReference>
<dbReference type="InterPro" id="IPR011675">
    <property type="entry name" value="DUF1617"/>
</dbReference>
<organism evidence="1 2">
    <name type="scientific">Brochothrix thermosphacta</name>
    <name type="common">Microbacterium thermosphactum</name>
    <dbReference type="NCBI Taxonomy" id="2756"/>
    <lineage>
        <taxon>Bacteria</taxon>
        <taxon>Bacillati</taxon>
        <taxon>Bacillota</taxon>
        <taxon>Bacilli</taxon>
        <taxon>Bacillales</taxon>
        <taxon>Listeriaceae</taxon>
        <taxon>Brochothrix</taxon>
    </lineage>
</organism>
<protein>
    <recommendedName>
        <fullName evidence="3">DUF1617 domain-containing protein</fullName>
    </recommendedName>
</protein>
<evidence type="ECO:0008006" key="3">
    <source>
        <dbReference type="Google" id="ProtNLM"/>
    </source>
</evidence>
<sequence length="150" mass="16969">MKIEFYNAELKPMIEMLMGVKAKGRNSRAVSKFVKLVSAKFETYAKDEQELLKEYCLVDDSGELVTTTKEGNTFVSWLSGKQSEAVIAQNELANEKNVIDLTEYEPHLKHLIVALDESDAFLSGVEAQLYDLLLDKLEDIENKGGKKYEN</sequence>